<name>A0A2T0UFY3_9ACTN</name>
<dbReference type="PANTHER" id="PTHR23528:SF1">
    <property type="entry name" value="MAJOR FACILITATOR SUPERFAMILY (MFS) PROFILE DOMAIN-CONTAINING PROTEIN"/>
    <property type="match status" value="1"/>
</dbReference>
<dbReference type="PANTHER" id="PTHR23528">
    <property type="match status" value="1"/>
</dbReference>
<evidence type="ECO:0000256" key="5">
    <source>
        <dbReference type="SAM" id="Phobius"/>
    </source>
</evidence>
<gene>
    <name evidence="7" type="ORF">B0I28_108105</name>
</gene>
<feature type="transmembrane region" description="Helical" evidence="5">
    <location>
        <begin position="341"/>
        <end position="358"/>
    </location>
</feature>
<feature type="transmembrane region" description="Helical" evidence="5">
    <location>
        <begin position="35"/>
        <end position="52"/>
    </location>
</feature>
<keyword evidence="4 5" id="KW-0472">Membrane</keyword>
<dbReference type="RefSeq" id="WP_106365769.1">
    <property type="nucleotide sequence ID" value="NZ_PVTJ01000008.1"/>
</dbReference>
<organism evidence="7 8">
    <name type="scientific">Glycomyces artemisiae</name>
    <dbReference type="NCBI Taxonomy" id="1076443"/>
    <lineage>
        <taxon>Bacteria</taxon>
        <taxon>Bacillati</taxon>
        <taxon>Actinomycetota</taxon>
        <taxon>Actinomycetes</taxon>
        <taxon>Glycomycetales</taxon>
        <taxon>Glycomycetaceae</taxon>
        <taxon>Glycomyces</taxon>
    </lineage>
</organism>
<dbReference type="InterPro" id="IPR011701">
    <property type="entry name" value="MFS"/>
</dbReference>
<evidence type="ECO:0000313" key="7">
    <source>
        <dbReference type="EMBL" id="PRY56794.1"/>
    </source>
</evidence>
<feature type="transmembrane region" description="Helical" evidence="5">
    <location>
        <begin position="133"/>
        <end position="156"/>
    </location>
</feature>
<keyword evidence="3 5" id="KW-1133">Transmembrane helix</keyword>
<dbReference type="CDD" id="cd06174">
    <property type="entry name" value="MFS"/>
    <property type="match status" value="1"/>
</dbReference>
<evidence type="ECO:0000256" key="1">
    <source>
        <dbReference type="ARBA" id="ARBA00004651"/>
    </source>
</evidence>
<feature type="transmembrane region" description="Helical" evidence="5">
    <location>
        <begin position="108"/>
        <end position="127"/>
    </location>
</feature>
<dbReference type="Pfam" id="PF07690">
    <property type="entry name" value="MFS_1"/>
    <property type="match status" value="1"/>
</dbReference>
<dbReference type="OrthoDB" id="7584869at2"/>
<evidence type="ECO:0000256" key="3">
    <source>
        <dbReference type="ARBA" id="ARBA00022989"/>
    </source>
</evidence>
<dbReference type="Proteomes" id="UP000238176">
    <property type="component" value="Unassembled WGS sequence"/>
</dbReference>
<keyword evidence="2 5" id="KW-0812">Transmembrane</keyword>
<dbReference type="PROSITE" id="PS00216">
    <property type="entry name" value="SUGAR_TRANSPORT_1"/>
    <property type="match status" value="1"/>
</dbReference>
<feature type="transmembrane region" description="Helical" evidence="5">
    <location>
        <begin position="406"/>
        <end position="426"/>
    </location>
</feature>
<reference evidence="7 8" key="1">
    <citation type="submission" date="2018-03" db="EMBL/GenBank/DDBJ databases">
        <title>Genomic Encyclopedia of Type Strains, Phase III (KMG-III): the genomes of soil and plant-associated and newly described type strains.</title>
        <authorList>
            <person name="Whitman W."/>
        </authorList>
    </citation>
    <scope>NUCLEOTIDE SEQUENCE [LARGE SCALE GENOMIC DNA]</scope>
    <source>
        <strain evidence="7 8">CGMCC 4.7067</strain>
    </source>
</reference>
<feature type="transmembrane region" description="Helical" evidence="5">
    <location>
        <begin position="72"/>
        <end position="96"/>
    </location>
</feature>
<dbReference type="GO" id="GO:0005886">
    <property type="term" value="C:plasma membrane"/>
    <property type="evidence" value="ECO:0007669"/>
    <property type="project" value="UniProtKB-SubCell"/>
</dbReference>
<accession>A0A2T0UFY3</accession>
<feature type="domain" description="Major facilitator superfamily (MFS) profile" evidence="6">
    <location>
        <begin position="247"/>
        <end position="430"/>
    </location>
</feature>
<dbReference type="Gene3D" id="1.20.1250.20">
    <property type="entry name" value="MFS general substrate transporter like domains"/>
    <property type="match status" value="2"/>
</dbReference>
<evidence type="ECO:0000259" key="6">
    <source>
        <dbReference type="PROSITE" id="PS50850"/>
    </source>
</evidence>
<dbReference type="SUPFAM" id="SSF103473">
    <property type="entry name" value="MFS general substrate transporter"/>
    <property type="match status" value="1"/>
</dbReference>
<feature type="transmembrane region" description="Helical" evidence="5">
    <location>
        <begin position="252"/>
        <end position="273"/>
    </location>
</feature>
<keyword evidence="8" id="KW-1185">Reference proteome</keyword>
<proteinExistence type="predicted"/>
<feature type="transmembrane region" description="Helical" evidence="5">
    <location>
        <begin position="196"/>
        <end position="214"/>
    </location>
</feature>
<feature type="transmembrane region" description="Helical" evidence="5">
    <location>
        <begin position="168"/>
        <end position="190"/>
    </location>
</feature>
<dbReference type="InterPro" id="IPR020846">
    <property type="entry name" value="MFS_dom"/>
</dbReference>
<sequence>MTTAPPAPDSAPDAAATIPASDAALAEPVRNVGRVWIGGITTAMLGLYMAFFTPIQVLLPLQLEAIDEDGKVAAFGLVTGVGALVAVVANPLAGALSDRTTGRFGRRHPWTLGGVAAGALALCLLGFQTTVLGVLLCWCLAQAALNAGYASLNAGIPDHVPVRQRAVVSGWIGFPQALGLVVGAVIVTMFVTDLSAGYIVIGLAAAAMALPFILTTPDPPLPRRARPPFSWRAVLDTFWVSPKAHPDFAWAWFTRFLVMLGNATGTLYLLYFLDDAVGYPDPEQGVLILTLLYTGGVIATAVAGGVVSDRIGRRKALVTASSVVITIAALILVFWHTWPAAIAAAAIMGAGFGVYLSVDQALITQVLPAATDRAKDLGIINIASTVPQVLGPALAAPIIAGFGGYAGLYAVAAGVTLLGGILVWPIKSVP</sequence>
<dbReference type="InterPro" id="IPR036259">
    <property type="entry name" value="MFS_trans_sf"/>
</dbReference>
<dbReference type="InterPro" id="IPR005829">
    <property type="entry name" value="Sugar_transporter_CS"/>
</dbReference>
<comment type="subcellular location">
    <subcellularLocation>
        <location evidence="1">Cell membrane</location>
        <topology evidence="1">Multi-pass membrane protein</topology>
    </subcellularLocation>
</comment>
<dbReference type="GO" id="GO:0022857">
    <property type="term" value="F:transmembrane transporter activity"/>
    <property type="evidence" value="ECO:0007669"/>
    <property type="project" value="InterPro"/>
</dbReference>
<evidence type="ECO:0000313" key="8">
    <source>
        <dbReference type="Proteomes" id="UP000238176"/>
    </source>
</evidence>
<dbReference type="AlphaFoldDB" id="A0A2T0UFY3"/>
<comment type="caution">
    <text evidence="7">The sequence shown here is derived from an EMBL/GenBank/DDBJ whole genome shotgun (WGS) entry which is preliminary data.</text>
</comment>
<dbReference type="EMBL" id="PVTJ01000008">
    <property type="protein sequence ID" value="PRY56794.1"/>
    <property type="molecule type" value="Genomic_DNA"/>
</dbReference>
<protein>
    <submittedName>
        <fullName evidence="7">MFS transporter</fullName>
    </submittedName>
</protein>
<dbReference type="PROSITE" id="PS50850">
    <property type="entry name" value="MFS"/>
    <property type="match status" value="1"/>
</dbReference>
<evidence type="ECO:0000256" key="4">
    <source>
        <dbReference type="ARBA" id="ARBA00023136"/>
    </source>
</evidence>
<feature type="transmembrane region" description="Helical" evidence="5">
    <location>
        <begin position="285"/>
        <end position="307"/>
    </location>
</feature>
<feature type="transmembrane region" description="Helical" evidence="5">
    <location>
        <begin position="316"/>
        <end position="335"/>
    </location>
</feature>
<feature type="transmembrane region" description="Helical" evidence="5">
    <location>
        <begin position="379"/>
        <end position="400"/>
    </location>
</feature>
<evidence type="ECO:0000256" key="2">
    <source>
        <dbReference type="ARBA" id="ARBA00022692"/>
    </source>
</evidence>